<comment type="caution">
    <text evidence="7">The sequence shown here is derived from an EMBL/GenBank/DDBJ whole genome shotgun (WGS) entry which is preliminary data.</text>
</comment>
<keyword evidence="8" id="KW-1185">Reference proteome</keyword>
<feature type="domain" description="ABC transmembrane type-2" evidence="6">
    <location>
        <begin position="40"/>
        <end position="271"/>
    </location>
</feature>
<dbReference type="Pfam" id="PF01061">
    <property type="entry name" value="ABC2_membrane"/>
    <property type="match status" value="1"/>
</dbReference>
<dbReference type="PANTHER" id="PTHR43332">
    <property type="entry name" value="INNER MEMBRANE TRANSPORT PERMEASE YADH-RELATED"/>
    <property type="match status" value="1"/>
</dbReference>
<dbReference type="GO" id="GO:0043190">
    <property type="term" value="C:ATP-binding cassette (ABC) transporter complex"/>
    <property type="evidence" value="ECO:0007669"/>
    <property type="project" value="InterPro"/>
</dbReference>
<dbReference type="InterPro" id="IPR047817">
    <property type="entry name" value="ABC2_TM_bact-type"/>
</dbReference>
<dbReference type="InterPro" id="IPR013525">
    <property type="entry name" value="ABC2_TM"/>
</dbReference>
<keyword evidence="3 5" id="KW-1133">Transmembrane helix</keyword>
<dbReference type="OrthoDB" id="9804001at2"/>
<dbReference type="InterPro" id="IPR052522">
    <property type="entry name" value="ABC-2_transport_permease"/>
</dbReference>
<reference evidence="8" key="1">
    <citation type="submission" date="2017-05" db="EMBL/GenBank/DDBJ databases">
        <authorList>
            <person name="Lin X."/>
        </authorList>
    </citation>
    <scope>NUCLEOTIDE SEQUENCE [LARGE SCALE GENOMIC DNA]</scope>
    <source>
        <strain evidence="8">JLT2012</strain>
    </source>
</reference>
<accession>A0A219B0U1</accession>
<evidence type="ECO:0000256" key="2">
    <source>
        <dbReference type="ARBA" id="ARBA00022692"/>
    </source>
</evidence>
<evidence type="ECO:0000313" key="8">
    <source>
        <dbReference type="Proteomes" id="UP000198462"/>
    </source>
</evidence>
<feature type="transmembrane region" description="Helical" evidence="5">
    <location>
        <begin position="79"/>
        <end position="103"/>
    </location>
</feature>
<name>A0A219B0U1_9SPHN</name>
<feature type="transmembrane region" description="Helical" evidence="5">
    <location>
        <begin position="124"/>
        <end position="149"/>
    </location>
</feature>
<feature type="transmembrane region" description="Helical" evidence="5">
    <location>
        <begin position="161"/>
        <end position="183"/>
    </location>
</feature>
<comment type="subcellular location">
    <subcellularLocation>
        <location evidence="5">Cell inner membrane</location>
        <topology evidence="5">Multi-pass membrane protein</topology>
    </subcellularLocation>
    <subcellularLocation>
        <location evidence="1">Membrane</location>
        <topology evidence="1">Multi-pass membrane protein</topology>
    </subcellularLocation>
</comment>
<evidence type="ECO:0000256" key="3">
    <source>
        <dbReference type="ARBA" id="ARBA00022989"/>
    </source>
</evidence>
<dbReference type="PANTHER" id="PTHR43332:SF2">
    <property type="entry name" value="INNER MEMBRANE TRANSPORT PERMEASE YADH"/>
    <property type="match status" value="1"/>
</dbReference>
<evidence type="ECO:0000256" key="1">
    <source>
        <dbReference type="ARBA" id="ARBA00004141"/>
    </source>
</evidence>
<dbReference type="EMBL" id="NFZT01000007">
    <property type="protein sequence ID" value="OWV31834.1"/>
    <property type="molecule type" value="Genomic_DNA"/>
</dbReference>
<evidence type="ECO:0000259" key="6">
    <source>
        <dbReference type="PROSITE" id="PS51012"/>
    </source>
</evidence>
<feature type="transmembrane region" description="Helical" evidence="5">
    <location>
        <begin position="190"/>
        <end position="211"/>
    </location>
</feature>
<proteinExistence type="inferred from homology"/>
<dbReference type="InterPro" id="IPR000412">
    <property type="entry name" value="ABC_2_transport"/>
</dbReference>
<dbReference type="PROSITE" id="PS51012">
    <property type="entry name" value="ABC_TM2"/>
    <property type="match status" value="1"/>
</dbReference>
<dbReference type="GO" id="GO:0140359">
    <property type="term" value="F:ABC-type transporter activity"/>
    <property type="evidence" value="ECO:0007669"/>
    <property type="project" value="InterPro"/>
</dbReference>
<dbReference type="STRING" id="1234595.C725_1630"/>
<dbReference type="PRINTS" id="PR00164">
    <property type="entry name" value="ABC2TRNSPORT"/>
</dbReference>
<feature type="transmembrane region" description="Helical" evidence="5">
    <location>
        <begin position="246"/>
        <end position="268"/>
    </location>
</feature>
<dbReference type="PIRSF" id="PIRSF006648">
    <property type="entry name" value="DrrB"/>
    <property type="match status" value="1"/>
</dbReference>
<comment type="similarity">
    <text evidence="5">Belongs to the ABC-2 integral membrane protein family.</text>
</comment>
<evidence type="ECO:0000313" key="7">
    <source>
        <dbReference type="EMBL" id="OWV31834.1"/>
    </source>
</evidence>
<dbReference type="AlphaFoldDB" id="A0A219B0U1"/>
<keyword evidence="5" id="KW-0813">Transport</keyword>
<protein>
    <recommendedName>
        <fullName evidence="5">Transport permease protein</fullName>
    </recommendedName>
</protein>
<keyword evidence="2 5" id="KW-0812">Transmembrane</keyword>
<sequence>MAQDRLSMRSRPEPGEPLIPFINWRGLATLYMKEVRRFFKVQLQTVWAPAITTLLFLAIFTIALGRGDREVMGFPFNSFLAPGLIIMGMIQNAFANTSSSLLIGKVQGTIVDVLMPPISTGELLASYIAGAVTRGFLVGAAVFGAMWLWPGLQPVIREPWAILYFGVMGTMLLGILGVLTGLWAEKFDHAAAVTNFIVQPLSLLSGTFYVIERLPPLFQTISHANPFFYIIDGFRYGFLGTSDGPVLQGALVLLALNLLLGGLAYWLLAVGWRIKN</sequence>
<organism evidence="7 8">
    <name type="scientific">Pacificimonas flava</name>
    <dbReference type="NCBI Taxonomy" id="1234595"/>
    <lineage>
        <taxon>Bacteria</taxon>
        <taxon>Pseudomonadati</taxon>
        <taxon>Pseudomonadota</taxon>
        <taxon>Alphaproteobacteria</taxon>
        <taxon>Sphingomonadales</taxon>
        <taxon>Sphingosinicellaceae</taxon>
        <taxon>Pacificimonas</taxon>
    </lineage>
</organism>
<dbReference type="Proteomes" id="UP000198462">
    <property type="component" value="Unassembled WGS sequence"/>
</dbReference>
<evidence type="ECO:0000256" key="5">
    <source>
        <dbReference type="RuleBase" id="RU361157"/>
    </source>
</evidence>
<evidence type="ECO:0000256" key="4">
    <source>
        <dbReference type="ARBA" id="ARBA00023136"/>
    </source>
</evidence>
<keyword evidence="4 5" id="KW-0472">Membrane</keyword>
<keyword evidence="5" id="KW-1003">Cell membrane</keyword>
<feature type="transmembrane region" description="Helical" evidence="5">
    <location>
        <begin position="46"/>
        <end position="67"/>
    </location>
</feature>
<gene>
    <name evidence="7" type="ORF">B5C34_15115</name>
</gene>